<dbReference type="InterPro" id="IPR000182">
    <property type="entry name" value="GNAT_dom"/>
</dbReference>
<evidence type="ECO:0000256" key="1">
    <source>
        <dbReference type="ARBA" id="ARBA00022679"/>
    </source>
</evidence>
<feature type="domain" description="N-acetyltransferase" evidence="3">
    <location>
        <begin position="3"/>
        <end position="151"/>
    </location>
</feature>
<proteinExistence type="predicted"/>
<evidence type="ECO:0000313" key="5">
    <source>
        <dbReference type="Proteomes" id="UP000621266"/>
    </source>
</evidence>
<dbReference type="Pfam" id="PF13673">
    <property type="entry name" value="Acetyltransf_10"/>
    <property type="match status" value="1"/>
</dbReference>
<dbReference type="PROSITE" id="PS51186">
    <property type="entry name" value="GNAT"/>
    <property type="match status" value="1"/>
</dbReference>
<dbReference type="PANTHER" id="PTHR43877:SF1">
    <property type="entry name" value="ACETYLTRANSFERASE"/>
    <property type="match status" value="1"/>
</dbReference>
<organism evidence="4 5">
    <name type="scientific">Streptomyces lycii</name>
    <dbReference type="NCBI Taxonomy" id="2654337"/>
    <lineage>
        <taxon>Bacteria</taxon>
        <taxon>Bacillati</taxon>
        <taxon>Actinomycetota</taxon>
        <taxon>Actinomycetes</taxon>
        <taxon>Kitasatosporales</taxon>
        <taxon>Streptomycetaceae</taxon>
        <taxon>Streptomyces</taxon>
    </lineage>
</organism>
<evidence type="ECO:0000313" key="4">
    <source>
        <dbReference type="EMBL" id="KAF4409159.1"/>
    </source>
</evidence>
<protein>
    <submittedName>
        <fullName evidence="4">GNAT family N-acetyltransferase</fullName>
    </submittedName>
</protein>
<sequence>MDTVIRAAGPEDAPVLSELALRSKGYWGYDRDFLELCRAELTLDPAETVPGRAAVAEAGGRTVGFYALGRQRAEVALAHLFVEPDRIGCGIGRLLWEHAVAAARAAGSVRVSIDADPFAEPFYRAMGARPAGTVPSGSVPGRMLPLLVYDIPAAGTPR</sequence>
<comment type="caution">
    <text evidence="4">The sequence shown here is derived from an EMBL/GenBank/DDBJ whole genome shotgun (WGS) entry which is preliminary data.</text>
</comment>
<evidence type="ECO:0000256" key="2">
    <source>
        <dbReference type="ARBA" id="ARBA00023315"/>
    </source>
</evidence>
<evidence type="ECO:0000259" key="3">
    <source>
        <dbReference type="PROSITE" id="PS51186"/>
    </source>
</evidence>
<dbReference type="Proteomes" id="UP000621266">
    <property type="component" value="Unassembled WGS sequence"/>
</dbReference>
<gene>
    <name evidence="4" type="ORF">GCU69_10475</name>
</gene>
<dbReference type="Gene3D" id="3.40.630.30">
    <property type="match status" value="1"/>
</dbReference>
<name>A0ABQ7FNE9_9ACTN</name>
<dbReference type="PANTHER" id="PTHR43877">
    <property type="entry name" value="AMINOALKYLPHOSPHONATE N-ACETYLTRANSFERASE-RELATED-RELATED"/>
    <property type="match status" value="1"/>
</dbReference>
<dbReference type="InterPro" id="IPR016181">
    <property type="entry name" value="Acyl_CoA_acyltransferase"/>
</dbReference>
<dbReference type="CDD" id="cd04301">
    <property type="entry name" value="NAT_SF"/>
    <property type="match status" value="1"/>
</dbReference>
<dbReference type="InterPro" id="IPR050832">
    <property type="entry name" value="Bact_Acetyltransf"/>
</dbReference>
<dbReference type="EMBL" id="WHPN01000246">
    <property type="protein sequence ID" value="KAF4409159.1"/>
    <property type="molecule type" value="Genomic_DNA"/>
</dbReference>
<keyword evidence="2" id="KW-0012">Acyltransferase</keyword>
<reference evidence="4 5" key="1">
    <citation type="submission" date="2019-10" db="EMBL/GenBank/DDBJ databases">
        <title>Streptomyces tenebrisbrunneis sp.nov., an endogenous actinomycete isolated from of Lycium ruthenicum.</title>
        <authorList>
            <person name="Ma L."/>
        </authorList>
    </citation>
    <scope>NUCLEOTIDE SEQUENCE [LARGE SCALE GENOMIC DNA]</scope>
    <source>
        <strain evidence="4 5">TRM 66187</strain>
    </source>
</reference>
<accession>A0ABQ7FNE9</accession>
<keyword evidence="1" id="KW-0808">Transferase</keyword>
<keyword evidence="5" id="KW-1185">Reference proteome</keyword>
<dbReference type="RefSeq" id="WP_098754812.1">
    <property type="nucleotide sequence ID" value="NZ_WHPN01000246.1"/>
</dbReference>
<dbReference type="SUPFAM" id="SSF55729">
    <property type="entry name" value="Acyl-CoA N-acyltransferases (Nat)"/>
    <property type="match status" value="1"/>
</dbReference>